<evidence type="ECO:0000256" key="1">
    <source>
        <dbReference type="SAM" id="MobiDB-lite"/>
    </source>
</evidence>
<dbReference type="SUPFAM" id="SSF160443">
    <property type="entry name" value="SMR domain-like"/>
    <property type="match status" value="1"/>
</dbReference>
<evidence type="ECO:0000313" key="3">
    <source>
        <dbReference type="EMBL" id="MCO6159067.1"/>
    </source>
</evidence>
<keyword evidence="4" id="KW-1185">Reference proteome</keyword>
<sequence length="209" mass="23036">MARRSLSTEDETLWQAFARTILPLRARHGRKPPSKAAAQSVVAVSEGAAQVAPGKRRPGQDEGAPVGTARMGAFTVREVMRTAPPVTRSRRVHERLEINGRQPGLDTTSWNALATGKMKPQKRLDLHGHFAQDAFHKLHHFLHAASKQGVRCVEVITGLGSGQEGGVIRQELPHWLERGDLRPLILAVVHTHKKNKGAVRILLRARGRL</sequence>
<dbReference type="RefSeq" id="WP_252848597.1">
    <property type="nucleotide sequence ID" value="NZ_BAPW01000012.1"/>
</dbReference>
<feature type="region of interest" description="Disordered" evidence="1">
    <location>
        <begin position="48"/>
        <end position="67"/>
    </location>
</feature>
<dbReference type="PANTHER" id="PTHR35562">
    <property type="entry name" value="DNA ENDONUCLEASE SMRA-RELATED"/>
    <property type="match status" value="1"/>
</dbReference>
<dbReference type="InterPro" id="IPR036063">
    <property type="entry name" value="Smr_dom_sf"/>
</dbReference>
<dbReference type="EMBL" id="JAMXQU010000002">
    <property type="protein sequence ID" value="MCO6159067.1"/>
    <property type="molecule type" value="Genomic_DNA"/>
</dbReference>
<dbReference type="Pfam" id="PF01713">
    <property type="entry name" value="Smr"/>
    <property type="match status" value="1"/>
</dbReference>
<dbReference type="Proteomes" id="UP001523401">
    <property type="component" value="Unassembled WGS sequence"/>
</dbReference>
<evidence type="ECO:0000259" key="2">
    <source>
        <dbReference type="PROSITE" id="PS50828"/>
    </source>
</evidence>
<reference evidence="3 4" key="1">
    <citation type="submission" date="2022-06" db="EMBL/GenBank/DDBJ databases">
        <title>Whole-genome of Asaia lannensis strain LMG 27011T.</title>
        <authorList>
            <person name="Sombolestani A."/>
        </authorList>
    </citation>
    <scope>NUCLEOTIDE SEQUENCE [LARGE SCALE GENOMIC DNA]</scope>
    <source>
        <strain evidence="3 4">NBRC 102526</strain>
    </source>
</reference>
<evidence type="ECO:0000313" key="4">
    <source>
        <dbReference type="Proteomes" id="UP001523401"/>
    </source>
</evidence>
<comment type="caution">
    <text evidence="3">The sequence shown here is derived from an EMBL/GenBank/DDBJ whole genome shotgun (WGS) entry which is preliminary data.</text>
</comment>
<name>A0ABT1CDY0_9PROT</name>
<feature type="domain" description="Smr" evidence="2">
    <location>
        <begin position="124"/>
        <end position="204"/>
    </location>
</feature>
<gene>
    <name evidence="3" type="ORF">NF685_03360</name>
</gene>
<dbReference type="Gene3D" id="3.30.1370.110">
    <property type="match status" value="1"/>
</dbReference>
<protein>
    <submittedName>
        <fullName evidence="3">Smr/MutS family protein</fullName>
    </submittedName>
</protein>
<accession>A0ABT1CDY0</accession>
<dbReference type="PANTHER" id="PTHR35562:SF2">
    <property type="entry name" value="DNA ENDONUCLEASE SMRA-RELATED"/>
    <property type="match status" value="1"/>
</dbReference>
<dbReference type="InterPro" id="IPR002625">
    <property type="entry name" value="Smr_dom"/>
</dbReference>
<proteinExistence type="predicted"/>
<organism evidence="3 4">
    <name type="scientific">Asaia lannensis NBRC 102526</name>
    <dbReference type="NCBI Taxonomy" id="1307926"/>
    <lineage>
        <taxon>Bacteria</taxon>
        <taxon>Pseudomonadati</taxon>
        <taxon>Pseudomonadota</taxon>
        <taxon>Alphaproteobacteria</taxon>
        <taxon>Acetobacterales</taxon>
        <taxon>Acetobacteraceae</taxon>
        <taxon>Asaia</taxon>
    </lineage>
</organism>
<dbReference type="PROSITE" id="PS50828">
    <property type="entry name" value="SMR"/>
    <property type="match status" value="1"/>
</dbReference>